<feature type="compositionally biased region" description="Polar residues" evidence="1">
    <location>
        <begin position="137"/>
        <end position="146"/>
    </location>
</feature>
<feature type="region of interest" description="Disordered" evidence="1">
    <location>
        <begin position="34"/>
        <end position="185"/>
    </location>
</feature>
<proteinExistence type="predicted"/>
<feature type="compositionally biased region" description="Basic and acidic residues" evidence="1">
    <location>
        <begin position="147"/>
        <end position="170"/>
    </location>
</feature>
<dbReference type="EMBL" id="KB445797">
    <property type="protein sequence ID" value="EMD36655.1"/>
    <property type="molecule type" value="Genomic_DNA"/>
</dbReference>
<organism evidence="2 3">
    <name type="scientific">Ceriporiopsis subvermispora (strain B)</name>
    <name type="common">White-rot fungus</name>
    <name type="synonym">Gelatoporia subvermispora</name>
    <dbReference type="NCBI Taxonomy" id="914234"/>
    <lineage>
        <taxon>Eukaryota</taxon>
        <taxon>Fungi</taxon>
        <taxon>Dikarya</taxon>
        <taxon>Basidiomycota</taxon>
        <taxon>Agaricomycotina</taxon>
        <taxon>Agaricomycetes</taxon>
        <taxon>Polyporales</taxon>
        <taxon>Gelatoporiaceae</taxon>
        <taxon>Gelatoporia</taxon>
    </lineage>
</organism>
<gene>
    <name evidence="2" type="ORF">CERSUDRAFT_94932</name>
</gene>
<dbReference type="HOGENOM" id="CLU_1461136_0_0_1"/>
<evidence type="ECO:0000313" key="3">
    <source>
        <dbReference type="Proteomes" id="UP000016930"/>
    </source>
</evidence>
<dbReference type="AlphaFoldDB" id="M2QWY6"/>
<dbReference type="Proteomes" id="UP000016930">
    <property type="component" value="Unassembled WGS sequence"/>
</dbReference>
<evidence type="ECO:0000313" key="2">
    <source>
        <dbReference type="EMBL" id="EMD36655.1"/>
    </source>
</evidence>
<protein>
    <submittedName>
        <fullName evidence="2">Uncharacterized protein</fullName>
    </submittedName>
</protein>
<reference evidence="2 3" key="1">
    <citation type="journal article" date="2012" name="Proc. Natl. Acad. Sci. U.S.A.">
        <title>Comparative genomics of Ceriporiopsis subvermispora and Phanerochaete chrysosporium provide insight into selective ligninolysis.</title>
        <authorList>
            <person name="Fernandez-Fueyo E."/>
            <person name="Ruiz-Duenas F.J."/>
            <person name="Ferreira P."/>
            <person name="Floudas D."/>
            <person name="Hibbett D.S."/>
            <person name="Canessa P."/>
            <person name="Larrondo L.F."/>
            <person name="James T.Y."/>
            <person name="Seelenfreund D."/>
            <person name="Lobos S."/>
            <person name="Polanco R."/>
            <person name="Tello M."/>
            <person name="Honda Y."/>
            <person name="Watanabe T."/>
            <person name="Watanabe T."/>
            <person name="Ryu J.S."/>
            <person name="Kubicek C.P."/>
            <person name="Schmoll M."/>
            <person name="Gaskell J."/>
            <person name="Hammel K.E."/>
            <person name="St John F.J."/>
            <person name="Vanden Wymelenberg A."/>
            <person name="Sabat G."/>
            <person name="Splinter BonDurant S."/>
            <person name="Syed K."/>
            <person name="Yadav J.S."/>
            <person name="Doddapaneni H."/>
            <person name="Subramanian V."/>
            <person name="Lavin J.L."/>
            <person name="Oguiza J.A."/>
            <person name="Perez G."/>
            <person name="Pisabarro A.G."/>
            <person name="Ramirez L."/>
            <person name="Santoyo F."/>
            <person name="Master E."/>
            <person name="Coutinho P.M."/>
            <person name="Henrissat B."/>
            <person name="Lombard V."/>
            <person name="Magnuson J.K."/>
            <person name="Kuees U."/>
            <person name="Hori C."/>
            <person name="Igarashi K."/>
            <person name="Samejima M."/>
            <person name="Held B.W."/>
            <person name="Barry K.W."/>
            <person name="LaButti K.M."/>
            <person name="Lapidus A."/>
            <person name="Lindquist E.A."/>
            <person name="Lucas S.M."/>
            <person name="Riley R."/>
            <person name="Salamov A.A."/>
            <person name="Hoffmeister D."/>
            <person name="Schwenk D."/>
            <person name="Hadar Y."/>
            <person name="Yarden O."/>
            <person name="de Vries R.P."/>
            <person name="Wiebenga A."/>
            <person name="Stenlid J."/>
            <person name="Eastwood D."/>
            <person name="Grigoriev I.V."/>
            <person name="Berka R.M."/>
            <person name="Blanchette R.A."/>
            <person name="Kersten P."/>
            <person name="Martinez A.T."/>
            <person name="Vicuna R."/>
            <person name="Cullen D."/>
        </authorList>
    </citation>
    <scope>NUCLEOTIDE SEQUENCE [LARGE SCALE GENOMIC DNA]</scope>
    <source>
        <strain evidence="2 3">B</strain>
    </source>
</reference>
<keyword evidence="3" id="KW-1185">Reference proteome</keyword>
<feature type="compositionally biased region" description="Low complexity" evidence="1">
    <location>
        <begin position="61"/>
        <end position="82"/>
    </location>
</feature>
<sequence length="185" mass="20037">MTDEEHTTAFSWWACQGCRDRTDAPRTRWAAARTHNCPHLAAPSPARTLRSTTRQRHRAPRASVPPDASPAAPSPRVSGVASLRREAGTAEPGSARAPAGQRGDASRESTPCACAHATPVRTPPSALRRRNARYAQEPQNTSNQNEDPQHLEARTPREHATARGRRDGGARRAWGGASDAETTRT</sequence>
<accession>M2QWY6</accession>
<name>M2QWY6_CERS8</name>
<evidence type="ECO:0000256" key="1">
    <source>
        <dbReference type="SAM" id="MobiDB-lite"/>
    </source>
</evidence>